<keyword evidence="6" id="KW-1185">Reference proteome</keyword>
<accession>A0A1L9SEY8</accession>
<dbReference type="GO" id="GO:0009074">
    <property type="term" value="P:aromatic amino acid family catabolic process"/>
    <property type="evidence" value="ECO:0007669"/>
    <property type="project" value="TreeGrafter"/>
</dbReference>
<feature type="region of interest" description="Disordered" evidence="4">
    <location>
        <begin position="628"/>
        <end position="669"/>
    </location>
</feature>
<protein>
    <recommendedName>
        <fullName evidence="7">Transcription factor domain-containing protein</fullName>
    </recommendedName>
</protein>
<dbReference type="Proteomes" id="UP000184188">
    <property type="component" value="Unassembled WGS sequence"/>
</dbReference>
<dbReference type="EMBL" id="KV878344">
    <property type="protein sequence ID" value="OJJ45657.1"/>
    <property type="molecule type" value="Genomic_DNA"/>
</dbReference>
<proteinExistence type="predicted"/>
<keyword evidence="2" id="KW-0804">Transcription</keyword>
<reference evidence="6" key="1">
    <citation type="journal article" date="2017" name="Genome Biol.">
        <title>Comparative genomics reveals high biological diversity and specific adaptations in the industrially and medically important fungal genus Aspergillus.</title>
        <authorList>
            <person name="de Vries R.P."/>
            <person name="Riley R."/>
            <person name="Wiebenga A."/>
            <person name="Aguilar-Osorio G."/>
            <person name="Amillis S."/>
            <person name="Uchima C.A."/>
            <person name="Anderluh G."/>
            <person name="Asadollahi M."/>
            <person name="Askin M."/>
            <person name="Barry K."/>
            <person name="Battaglia E."/>
            <person name="Bayram O."/>
            <person name="Benocci T."/>
            <person name="Braus-Stromeyer S.A."/>
            <person name="Caldana C."/>
            <person name="Canovas D."/>
            <person name="Cerqueira G.C."/>
            <person name="Chen F."/>
            <person name="Chen W."/>
            <person name="Choi C."/>
            <person name="Clum A."/>
            <person name="Dos Santos R.A."/>
            <person name="Damasio A.R."/>
            <person name="Diallinas G."/>
            <person name="Emri T."/>
            <person name="Fekete E."/>
            <person name="Flipphi M."/>
            <person name="Freyberg S."/>
            <person name="Gallo A."/>
            <person name="Gournas C."/>
            <person name="Habgood R."/>
            <person name="Hainaut M."/>
            <person name="Harispe M.L."/>
            <person name="Henrissat B."/>
            <person name="Hilden K.S."/>
            <person name="Hope R."/>
            <person name="Hossain A."/>
            <person name="Karabika E."/>
            <person name="Karaffa L."/>
            <person name="Karanyi Z."/>
            <person name="Krasevec N."/>
            <person name="Kuo A."/>
            <person name="Kusch H."/>
            <person name="LaButti K."/>
            <person name="Lagendijk E.L."/>
            <person name="Lapidus A."/>
            <person name="Levasseur A."/>
            <person name="Lindquist E."/>
            <person name="Lipzen A."/>
            <person name="Logrieco A.F."/>
            <person name="MacCabe A."/>
            <person name="Maekelae M.R."/>
            <person name="Malavazi I."/>
            <person name="Melin P."/>
            <person name="Meyer V."/>
            <person name="Mielnichuk N."/>
            <person name="Miskei M."/>
            <person name="Molnar A.P."/>
            <person name="Mule G."/>
            <person name="Ngan C.Y."/>
            <person name="Orejas M."/>
            <person name="Orosz E."/>
            <person name="Ouedraogo J.P."/>
            <person name="Overkamp K.M."/>
            <person name="Park H.-S."/>
            <person name="Perrone G."/>
            <person name="Piumi F."/>
            <person name="Punt P.J."/>
            <person name="Ram A.F."/>
            <person name="Ramon A."/>
            <person name="Rauscher S."/>
            <person name="Record E."/>
            <person name="Riano-Pachon D.M."/>
            <person name="Robert V."/>
            <person name="Roehrig J."/>
            <person name="Ruller R."/>
            <person name="Salamov A."/>
            <person name="Salih N.S."/>
            <person name="Samson R.A."/>
            <person name="Sandor E."/>
            <person name="Sanguinetti M."/>
            <person name="Schuetze T."/>
            <person name="Sepcic K."/>
            <person name="Shelest E."/>
            <person name="Sherlock G."/>
            <person name="Sophianopoulou V."/>
            <person name="Squina F.M."/>
            <person name="Sun H."/>
            <person name="Susca A."/>
            <person name="Todd R.B."/>
            <person name="Tsang A."/>
            <person name="Unkles S.E."/>
            <person name="van de Wiele N."/>
            <person name="van Rossen-Uffink D."/>
            <person name="Oliveira J.V."/>
            <person name="Vesth T.C."/>
            <person name="Visser J."/>
            <person name="Yu J.-H."/>
            <person name="Zhou M."/>
            <person name="Andersen M.R."/>
            <person name="Archer D.B."/>
            <person name="Baker S.E."/>
            <person name="Benoit I."/>
            <person name="Brakhage A.A."/>
            <person name="Braus G.H."/>
            <person name="Fischer R."/>
            <person name="Frisvad J.C."/>
            <person name="Goldman G.H."/>
            <person name="Houbraken J."/>
            <person name="Oakley B."/>
            <person name="Pocsi I."/>
            <person name="Scazzocchio C."/>
            <person name="Seiboth B."/>
            <person name="vanKuyk P.A."/>
            <person name="Wortman J."/>
            <person name="Dyer P.S."/>
            <person name="Grigoriev I.V."/>
        </authorList>
    </citation>
    <scope>NUCLEOTIDE SEQUENCE [LARGE SCALE GENOMIC DNA]</scope>
    <source>
        <strain evidence="6">CBS 506.65</strain>
    </source>
</reference>
<feature type="compositionally biased region" description="Basic and acidic residues" evidence="4">
    <location>
        <begin position="81"/>
        <end position="95"/>
    </location>
</feature>
<evidence type="ECO:0000313" key="5">
    <source>
        <dbReference type="EMBL" id="OJJ45657.1"/>
    </source>
</evidence>
<dbReference type="PANTHER" id="PTHR31644">
    <property type="entry name" value="TRANSCRIPTIONAL ACTIVATOR ARO80-RELATED"/>
    <property type="match status" value="1"/>
</dbReference>
<dbReference type="GeneID" id="34614880"/>
<name>A0A1L9SEY8_9EURO</name>
<dbReference type="InterPro" id="IPR001138">
    <property type="entry name" value="Zn2Cys6_DnaBD"/>
</dbReference>
<evidence type="ECO:0000256" key="3">
    <source>
        <dbReference type="ARBA" id="ARBA00023242"/>
    </source>
</evidence>
<sequence length="717" mass="80890">MLREMPKGQKHARVYQACEPCRIKKVRCNLGTCYFTATRKRVVSGTDTEGFLFRNKRRAGSTAVVDPQRGERASSSCISDPNHRPTAEGDSRQERQETVLQNVAYTDEDTLGLLYRAGSAPETTGSPTIIGGGGKTQPIPTSSATQSSLDGEGVQQALQAWSEVRFVRDGLFSATEAMAYMQYFHDHLEPFTPVLSPNFTDPAAHRRLIHEEPILAVTILMLAARHCELPGAGSISRRYVIHDRLWSFLQGMIMRIFWAQDYRPRCKNGRASGFRTLGTCEALILLTEWHPRSLHFPPAHNETSIVDSDQTYKNAFTAQDPVFWLDWSWRSDRLCWSLLGTAMTLAFELGLFDDCDNTTLGAKETTNDHWRDPSFQSRAYRLQHVFWVFSTQMSGRLGWKYLAPFQLSEKSVVSFDDTSRLWTGIATLMRKGNELMFSSRRHTREIIQDGRYVGLLYIIHPNLVDWKKEFDRTRGQLTKQMRAMLAIEYDYVRVYLHSLATQAVVENKRTGQPALHRANEEFVAEVINGARCILECVLNDLLPDNSLKHIPVRAYSRILSAALFLMKTTSLNISPREDADVLLGLVERMGQAFKVCSVDDAHLGARWGTLLTSLILRQRESLRTATYGPGSWRAAQTSQAYPTPEQLSGAPMPPIDGSRDEHHPPMNAVDTLDWLPLPFPMDPMDGSFMEFGLDTGQMPWGGNEAGSYSILPFSGYQ</sequence>
<dbReference type="RefSeq" id="XP_022580167.1">
    <property type="nucleotide sequence ID" value="XM_022728416.1"/>
</dbReference>
<feature type="region of interest" description="Disordered" evidence="4">
    <location>
        <begin position="122"/>
        <end position="148"/>
    </location>
</feature>
<evidence type="ECO:0000256" key="4">
    <source>
        <dbReference type="SAM" id="MobiDB-lite"/>
    </source>
</evidence>
<dbReference type="InterPro" id="IPR052780">
    <property type="entry name" value="AAA_Catabolism_Regulators"/>
</dbReference>
<dbReference type="CDD" id="cd12148">
    <property type="entry name" value="fungal_TF_MHR"/>
    <property type="match status" value="1"/>
</dbReference>
<evidence type="ECO:0000256" key="1">
    <source>
        <dbReference type="ARBA" id="ARBA00023015"/>
    </source>
</evidence>
<evidence type="ECO:0000256" key="2">
    <source>
        <dbReference type="ARBA" id="ARBA00023163"/>
    </source>
</evidence>
<dbReference type="CDD" id="cd00067">
    <property type="entry name" value="GAL4"/>
    <property type="match status" value="1"/>
</dbReference>
<feature type="compositionally biased region" description="Polar residues" evidence="4">
    <location>
        <begin position="138"/>
        <end position="148"/>
    </location>
</feature>
<organism evidence="5 6">
    <name type="scientific">Penicilliopsis zonata CBS 506.65</name>
    <dbReference type="NCBI Taxonomy" id="1073090"/>
    <lineage>
        <taxon>Eukaryota</taxon>
        <taxon>Fungi</taxon>
        <taxon>Dikarya</taxon>
        <taxon>Ascomycota</taxon>
        <taxon>Pezizomycotina</taxon>
        <taxon>Eurotiomycetes</taxon>
        <taxon>Eurotiomycetidae</taxon>
        <taxon>Eurotiales</taxon>
        <taxon>Aspergillaceae</taxon>
        <taxon>Penicilliopsis</taxon>
    </lineage>
</organism>
<keyword evidence="3" id="KW-0539">Nucleus</keyword>
<dbReference type="VEuPathDB" id="FungiDB:ASPZODRAFT_504515"/>
<dbReference type="GO" id="GO:0005634">
    <property type="term" value="C:nucleus"/>
    <property type="evidence" value="ECO:0007669"/>
    <property type="project" value="TreeGrafter"/>
</dbReference>
<keyword evidence="1" id="KW-0805">Transcription regulation</keyword>
<dbReference type="AlphaFoldDB" id="A0A1L9SEY8"/>
<dbReference type="STRING" id="1073090.A0A1L9SEY8"/>
<feature type="region of interest" description="Disordered" evidence="4">
    <location>
        <begin position="59"/>
        <end position="95"/>
    </location>
</feature>
<dbReference type="PANTHER" id="PTHR31644:SF2">
    <property type="entry name" value="TRANSCRIPTIONAL ACTIVATOR ARO80-RELATED"/>
    <property type="match status" value="1"/>
</dbReference>
<gene>
    <name evidence="5" type="ORF">ASPZODRAFT_504515</name>
</gene>
<dbReference type="GO" id="GO:0045944">
    <property type="term" value="P:positive regulation of transcription by RNA polymerase II"/>
    <property type="evidence" value="ECO:0007669"/>
    <property type="project" value="TreeGrafter"/>
</dbReference>
<dbReference type="GO" id="GO:0000981">
    <property type="term" value="F:DNA-binding transcription factor activity, RNA polymerase II-specific"/>
    <property type="evidence" value="ECO:0007669"/>
    <property type="project" value="InterPro"/>
</dbReference>
<dbReference type="OrthoDB" id="2262349at2759"/>
<dbReference type="GO" id="GO:0008270">
    <property type="term" value="F:zinc ion binding"/>
    <property type="evidence" value="ECO:0007669"/>
    <property type="project" value="InterPro"/>
</dbReference>
<evidence type="ECO:0008006" key="7">
    <source>
        <dbReference type="Google" id="ProtNLM"/>
    </source>
</evidence>
<evidence type="ECO:0000313" key="6">
    <source>
        <dbReference type="Proteomes" id="UP000184188"/>
    </source>
</evidence>